<gene>
    <name evidence="6" type="ordered locus">Hsero_4458</name>
</gene>
<dbReference type="FunFam" id="1.10.10.10:FF:000001">
    <property type="entry name" value="LysR family transcriptional regulator"/>
    <property type="match status" value="1"/>
</dbReference>
<evidence type="ECO:0000313" key="6">
    <source>
        <dbReference type="EMBL" id="ADJ65924.1"/>
    </source>
</evidence>
<feature type="domain" description="HTH lysR-type" evidence="5">
    <location>
        <begin position="1"/>
        <end position="58"/>
    </location>
</feature>
<dbReference type="InterPro" id="IPR005119">
    <property type="entry name" value="LysR_subst-bd"/>
</dbReference>
<evidence type="ECO:0000256" key="4">
    <source>
        <dbReference type="ARBA" id="ARBA00023163"/>
    </source>
</evidence>
<dbReference type="Gene3D" id="1.10.10.10">
    <property type="entry name" value="Winged helix-like DNA-binding domain superfamily/Winged helix DNA-binding domain"/>
    <property type="match status" value="1"/>
</dbReference>
<dbReference type="HOGENOM" id="CLU_039613_6_0_4"/>
<evidence type="ECO:0000256" key="3">
    <source>
        <dbReference type="ARBA" id="ARBA00023125"/>
    </source>
</evidence>
<sequence length="307" mass="35022">MDFRDLKYFTVIAEEGHVGRAAERLYKTQPALTKCIDRLEEQLGAPLFERLGRGIRLTAVGEALLNRARQISLMMDETAREIGDYAHGREGNIRLGCVPTLAEHVLPGVCQQLLGEAQKVTIDLKVSMNDALLAGLKAGELDIVLGPMIQDDELFHTEEIMQDQMVVMASPQHPIFDKKIRLRHLLDYQWVLPAQSVLSRQWLDNVFDRHHLPRPKVQITPTVLNMILPLIERSNLLGFASKLNLSEGRGHLREVVLKETTMLRRMGLTYRRDMYLSPAAQRLIRILHEASLQHWDADKSWNASHAY</sequence>
<accession>D8IVW6</accession>
<organism evidence="6 7">
    <name type="scientific">Herbaspirillum seropedicae (strain SmR1)</name>
    <dbReference type="NCBI Taxonomy" id="757424"/>
    <lineage>
        <taxon>Bacteria</taxon>
        <taxon>Pseudomonadati</taxon>
        <taxon>Pseudomonadota</taxon>
        <taxon>Betaproteobacteria</taxon>
        <taxon>Burkholderiales</taxon>
        <taxon>Oxalobacteraceae</taxon>
        <taxon>Herbaspirillum</taxon>
    </lineage>
</organism>
<protein>
    <submittedName>
        <fullName evidence="6">LysR family transcription regulator protein</fullName>
    </submittedName>
</protein>
<dbReference type="SUPFAM" id="SSF53850">
    <property type="entry name" value="Periplasmic binding protein-like II"/>
    <property type="match status" value="1"/>
</dbReference>
<dbReference type="PANTHER" id="PTHR30419">
    <property type="entry name" value="HTH-TYPE TRANSCRIPTIONAL REGULATOR YBHD"/>
    <property type="match status" value="1"/>
</dbReference>
<dbReference type="InterPro" id="IPR050950">
    <property type="entry name" value="HTH-type_LysR_regulators"/>
</dbReference>
<dbReference type="Proteomes" id="UP000000329">
    <property type="component" value="Chromosome"/>
</dbReference>
<dbReference type="OrthoDB" id="9133980at2"/>
<dbReference type="KEGG" id="hse:Hsero_4458"/>
<dbReference type="InterPro" id="IPR036388">
    <property type="entry name" value="WH-like_DNA-bd_sf"/>
</dbReference>
<evidence type="ECO:0000313" key="7">
    <source>
        <dbReference type="Proteomes" id="UP000000329"/>
    </source>
</evidence>
<dbReference type="STRING" id="757424.Hsero_4458"/>
<evidence type="ECO:0000256" key="1">
    <source>
        <dbReference type="ARBA" id="ARBA00009437"/>
    </source>
</evidence>
<dbReference type="AlphaFoldDB" id="D8IVW6"/>
<evidence type="ECO:0000256" key="2">
    <source>
        <dbReference type="ARBA" id="ARBA00023015"/>
    </source>
</evidence>
<dbReference type="GO" id="GO:0005829">
    <property type="term" value="C:cytosol"/>
    <property type="evidence" value="ECO:0007669"/>
    <property type="project" value="TreeGrafter"/>
</dbReference>
<keyword evidence="4" id="KW-0804">Transcription</keyword>
<comment type="similarity">
    <text evidence="1">Belongs to the LysR transcriptional regulatory family.</text>
</comment>
<dbReference type="SUPFAM" id="SSF46785">
    <property type="entry name" value="Winged helix' DNA-binding domain"/>
    <property type="match status" value="1"/>
</dbReference>
<dbReference type="eggNOG" id="COG0583">
    <property type="taxonomic scope" value="Bacteria"/>
</dbReference>
<dbReference type="GO" id="GO:0003677">
    <property type="term" value="F:DNA binding"/>
    <property type="evidence" value="ECO:0007669"/>
    <property type="project" value="UniProtKB-KW"/>
</dbReference>
<dbReference type="InterPro" id="IPR036390">
    <property type="entry name" value="WH_DNA-bd_sf"/>
</dbReference>
<dbReference type="GO" id="GO:0003700">
    <property type="term" value="F:DNA-binding transcription factor activity"/>
    <property type="evidence" value="ECO:0007669"/>
    <property type="project" value="InterPro"/>
</dbReference>
<dbReference type="PANTHER" id="PTHR30419:SF8">
    <property type="entry name" value="NITROGEN ASSIMILATION TRANSCRIPTIONAL ACTIVATOR-RELATED"/>
    <property type="match status" value="1"/>
</dbReference>
<keyword evidence="7" id="KW-1185">Reference proteome</keyword>
<dbReference type="Pfam" id="PF00126">
    <property type="entry name" value="HTH_1"/>
    <property type="match status" value="1"/>
</dbReference>
<evidence type="ECO:0000259" key="5">
    <source>
        <dbReference type="PROSITE" id="PS50931"/>
    </source>
</evidence>
<name>D8IVW6_HERSS</name>
<proteinExistence type="inferred from homology"/>
<keyword evidence="3" id="KW-0238">DNA-binding</keyword>
<dbReference type="PROSITE" id="PS50931">
    <property type="entry name" value="HTH_LYSR"/>
    <property type="match status" value="1"/>
</dbReference>
<keyword evidence="2" id="KW-0805">Transcription regulation</keyword>
<dbReference type="Gene3D" id="3.40.190.290">
    <property type="match status" value="1"/>
</dbReference>
<dbReference type="EMBL" id="CP002039">
    <property type="protein sequence ID" value="ADJ65924.1"/>
    <property type="molecule type" value="Genomic_DNA"/>
</dbReference>
<reference evidence="6 7" key="1">
    <citation type="submission" date="2010-04" db="EMBL/GenBank/DDBJ databases">
        <title>The genome of Herbaspirillum seropedicae SmR1, an endophytic, nitrogen-fixing, plant-growth promoting beta-Proteobacteria.</title>
        <authorList>
            <person name="Pedrosa F.O."/>
            <person name="Monteiro R.A."/>
            <person name="Wassem R."/>
            <person name="Cruz L.M."/>
            <person name="Ayub R.A."/>
            <person name="Colauto N.B."/>
            <person name="Fernandez M.A."/>
            <person name="Fungaro M.H.P."/>
            <person name="Grisard E.C."/>
            <person name="Hungria M."/>
            <person name="Madeira H.M.F."/>
            <person name="Nodari R.O."/>
            <person name="Osaku C.A."/>
            <person name="Petzl-Erler M.L."/>
            <person name="Terenzi H."/>
            <person name="Vieira L.G.E."/>
            <person name="Almeida M.I.M."/>
            <person name="Alves L.R."/>
            <person name="Arantes O.M.N."/>
            <person name="Balsanelli E."/>
            <person name="Barcellos F.G."/>
            <person name="Baura V.A."/>
            <person name="Binde D.R."/>
            <person name="Campo R.J."/>
            <person name="Chubatsu L.S."/>
            <person name="Chueire L.M.O."/>
            <person name="Ciferri R.R."/>
            <person name="Correa L.C."/>
            <person name="da Conceicao Silva J.L."/>
            <person name="Dabul A.N.G."/>
            <person name="Dambros B.P."/>
            <person name="Faoro H."/>
            <person name="Favetti A."/>
            <person name="Friedermann G."/>
            <person name="Furlaneto M.C."/>
            <person name="Gasques L.S."/>
            <person name="Gimenes C.C.T."/>
            <person name="Gioppo N.M.R."/>
            <person name="Glienke-Blanco C."/>
            <person name="Godoy L.P."/>
            <person name="Guerra M.P."/>
            <person name="Karp S."/>
            <person name="Kava-Cordeiro V."/>
            <person name="Margarido V.P."/>
            <person name="Mathioni S.M."/>
            <person name="Menck-Soares M.A."/>
            <person name="Murace N.K."/>
            <person name="Nicolas M.F."/>
            <person name="Oliveira C.E.C."/>
            <person name="Pagnan N.A.B."/>
            <person name="Pamphile J.A."/>
            <person name="Patussi E.V."/>
            <person name="Pereira L.F.P."/>
            <person name="Pereira-Ferrari L."/>
            <person name="Pinto F.G.S."/>
            <person name="Precoma C."/>
            <person name="Prioli A.J."/>
            <person name="Prioli S.M.A.P."/>
            <person name="Raittz R.T."/>
            <person name="Ramos H.J.O."/>
            <person name="Ribeiro E.M.S.F."/>
            <person name="Rigo L.U."/>
            <person name="Rocha C.L.M.S.C."/>
            <person name="Rocha S.N."/>
            <person name="Santos K."/>
            <person name="Satori D."/>
            <person name="Silva A.G."/>
            <person name="Simao R.C.G."/>
            <person name="Soares M.A.M."/>
            <person name="Souza E.M."/>
            <person name="Steffens M.B.R."/>
            <person name="Steindel M."/>
            <person name="Tadra-Sfeir M.Z."/>
            <person name="Takahashi E.K."/>
            <person name="Torres R.A."/>
            <person name="Valle J.S."/>
            <person name="Vernal J.I."/>
            <person name="Vilas-Boas L.A."/>
            <person name="Watanabe M.A.E."/>
            <person name="Weiss V.A."/>
            <person name="Yates M.A."/>
            <person name="Souza E.M."/>
        </authorList>
    </citation>
    <scope>NUCLEOTIDE SEQUENCE [LARGE SCALE GENOMIC DNA]</scope>
    <source>
        <strain evidence="6 7">SmR1</strain>
    </source>
</reference>
<dbReference type="InterPro" id="IPR000847">
    <property type="entry name" value="LysR_HTH_N"/>
</dbReference>
<dbReference type="PRINTS" id="PR00039">
    <property type="entry name" value="HTHLYSR"/>
</dbReference>
<dbReference type="Pfam" id="PF03466">
    <property type="entry name" value="LysR_substrate"/>
    <property type="match status" value="1"/>
</dbReference>
<dbReference type="RefSeq" id="WP_013236377.1">
    <property type="nucleotide sequence ID" value="NC_014323.1"/>
</dbReference>